<evidence type="ECO:0000256" key="10">
    <source>
        <dbReference type="ARBA" id="ARBA00023170"/>
    </source>
</evidence>
<keyword evidence="4 14" id="KW-0812">Transmembrane</keyword>
<keyword evidence="9" id="KW-1015">Disulfide bond</keyword>
<dbReference type="EMBL" id="JAGXEW010001088">
    <property type="protein sequence ID" value="KAK1131685.1"/>
    <property type="molecule type" value="Genomic_DNA"/>
</dbReference>
<evidence type="ECO:0000256" key="1">
    <source>
        <dbReference type="ARBA" id="ARBA00004477"/>
    </source>
</evidence>
<feature type="domain" description="G-protein coupled receptors family 1 profile" evidence="16">
    <location>
        <begin position="50"/>
        <end position="313"/>
    </location>
</feature>
<name>A0AAD8CDA2_ACIOX</name>
<keyword evidence="5" id="KW-0256">Endoplasmic reticulum</keyword>
<dbReference type="InterPro" id="IPR009133">
    <property type="entry name" value="TAAR1"/>
</dbReference>
<dbReference type="SUPFAM" id="SSF81321">
    <property type="entry name" value="Family A G protein-coupled receptor-like"/>
    <property type="match status" value="1"/>
</dbReference>
<dbReference type="FunFam" id="1.20.1070.10:FF:000030">
    <property type="entry name" value="trace amine-associated receptor 1"/>
    <property type="match status" value="1"/>
</dbReference>
<dbReference type="AlphaFoldDB" id="A0AAD8CDA2"/>
<evidence type="ECO:0000256" key="11">
    <source>
        <dbReference type="ARBA" id="ARBA00023180"/>
    </source>
</evidence>
<keyword evidence="11" id="KW-0325">Glycoprotein</keyword>
<evidence type="ECO:0000256" key="8">
    <source>
        <dbReference type="ARBA" id="ARBA00023136"/>
    </source>
</evidence>
<feature type="transmembrane region" description="Helical" evidence="15">
    <location>
        <begin position="145"/>
        <end position="171"/>
    </location>
</feature>
<evidence type="ECO:0000256" key="7">
    <source>
        <dbReference type="ARBA" id="ARBA00023040"/>
    </source>
</evidence>
<evidence type="ECO:0000313" key="18">
    <source>
        <dbReference type="Proteomes" id="UP001230051"/>
    </source>
</evidence>
<dbReference type="InterPro" id="IPR000276">
    <property type="entry name" value="GPCR_Rhodpsn"/>
</dbReference>
<dbReference type="PROSITE" id="PS00237">
    <property type="entry name" value="G_PROTEIN_RECEP_F1_1"/>
    <property type="match status" value="1"/>
</dbReference>
<evidence type="ECO:0000256" key="6">
    <source>
        <dbReference type="ARBA" id="ARBA00022989"/>
    </source>
</evidence>
<dbReference type="PRINTS" id="PR00237">
    <property type="entry name" value="GPCRRHODOPSN"/>
</dbReference>
<dbReference type="CDD" id="cd15314">
    <property type="entry name" value="7tmA_TAAR1"/>
    <property type="match status" value="1"/>
</dbReference>
<evidence type="ECO:0000256" key="13">
    <source>
        <dbReference type="ARBA" id="ARBA00039439"/>
    </source>
</evidence>
<organism evidence="17 18">
    <name type="scientific">Acipenser oxyrinchus oxyrinchus</name>
    <dbReference type="NCBI Taxonomy" id="40147"/>
    <lineage>
        <taxon>Eukaryota</taxon>
        <taxon>Metazoa</taxon>
        <taxon>Chordata</taxon>
        <taxon>Craniata</taxon>
        <taxon>Vertebrata</taxon>
        <taxon>Euteleostomi</taxon>
        <taxon>Actinopterygii</taxon>
        <taxon>Chondrostei</taxon>
        <taxon>Acipenseriformes</taxon>
        <taxon>Acipenseridae</taxon>
        <taxon>Acipenser</taxon>
    </lineage>
</organism>
<dbReference type="SMART" id="SM01381">
    <property type="entry name" value="7TM_GPCR_Srsx"/>
    <property type="match status" value="1"/>
</dbReference>
<proteinExistence type="inferred from homology"/>
<feature type="transmembrane region" description="Helical" evidence="15">
    <location>
        <begin position="300"/>
        <end position="320"/>
    </location>
</feature>
<keyword evidence="7 14" id="KW-0297">G-protein coupled receptor</keyword>
<evidence type="ECO:0000256" key="15">
    <source>
        <dbReference type="SAM" id="Phobius"/>
    </source>
</evidence>
<reference evidence="17" key="1">
    <citation type="submission" date="2022-02" db="EMBL/GenBank/DDBJ databases">
        <title>Atlantic sturgeon de novo genome assembly.</title>
        <authorList>
            <person name="Stock M."/>
            <person name="Klopp C."/>
            <person name="Guiguen Y."/>
            <person name="Cabau C."/>
            <person name="Parinello H."/>
            <person name="Santidrian Yebra-Pimentel E."/>
            <person name="Kuhl H."/>
            <person name="Dirks R.P."/>
            <person name="Guessner J."/>
            <person name="Wuertz S."/>
            <person name="Du K."/>
            <person name="Schartl M."/>
        </authorList>
    </citation>
    <scope>NUCLEOTIDE SEQUENCE</scope>
    <source>
        <strain evidence="17">STURGEONOMICS-FGT-2020</strain>
        <tissue evidence="17">Whole blood</tissue>
    </source>
</reference>
<feature type="transmembrane region" description="Helical" evidence="15">
    <location>
        <begin position="206"/>
        <end position="226"/>
    </location>
</feature>
<keyword evidence="18" id="KW-1185">Reference proteome</keyword>
<evidence type="ECO:0000256" key="9">
    <source>
        <dbReference type="ARBA" id="ARBA00023157"/>
    </source>
</evidence>
<comment type="similarity">
    <text evidence="14">Belongs to the G-protein coupled receptor 1 family.</text>
</comment>
<evidence type="ECO:0000256" key="4">
    <source>
        <dbReference type="ARBA" id="ARBA00022692"/>
    </source>
</evidence>
<evidence type="ECO:0000256" key="5">
    <source>
        <dbReference type="ARBA" id="ARBA00022824"/>
    </source>
</evidence>
<feature type="transmembrane region" description="Helical" evidence="15">
    <location>
        <begin position="70"/>
        <end position="87"/>
    </location>
</feature>
<comment type="caution">
    <text evidence="17">The sequence shown here is derived from an EMBL/GenBank/DDBJ whole genome shotgun (WGS) entry which is preliminary data.</text>
</comment>
<feature type="transmembrane region" description="Helical" evidence="15">
    <location>
        <begin position="261"/>
        <end position="280"/>
    </location>
</feature>
<evidence type="ECO:0000256" key="12">
    <source>
        <dbReference type="ARBA" id="ARBA00023224"/>
    </source>
</evidence>
<dbReference type="InterPro" id="IPR017452">
    <property type="entry name" value="GPCR_Rhodpsn_7TM"/>
</dbReference>
<gene>
    <name evidence="17" type="primary">TAAR1</name>
    <name evidence="17" type="ORF">AOXY_G38416</name>
</gene>
<dbReference type="GO" id="GO:0005789">
    <property type="term" value="C:endoplasmic reticulum membrane"/>
    <property type="evidence" value="ECO:0007669"/>
    <property type="project" value="UniProtKB-SubCell"/>
</dbReference>
<evidence type="ECO:0000313" key="17">
    <source>
        <dbReference type="EMBL" id="KAK1131685.1"/>
    </source>
</evidence>
<evidence type="ECO:0000256" key="2">
    <source>
        <dbReference type="ARBA" id="ARBA00004651"/>
    </source>
</evidence>
<dbReference type="PANTHER" id="PTHR24249">
    <property type="entry name" value="HISTAMINE RECEPTOR-RELATED G-PROTEIN COUPLED RECEPTOR"/>
    <property type="match status" value="1"/>
</dbReference>
<evidence type="ECO:0000256" key="3">
    <source>
        <dbReference type="ARBA" id="ARBA00022475"/>
    </source>
</evidence>
<dbReference type="Gene3D" id="1.20.1070.10">
    <property type="entry name" value="Rhodopsin 7-helix transmembrane proteins"/>
    <property type="match status" value="1"/>
</dbReference>
<dbReference type="InterPro" id="IPR009132">
    <property type="entry name" value="TAAR_fam"/>
</dbReference>
<dbReference type="PANTHER" id="PTHR24249:SF415">
    <property type="entry name" value="TRACE AMINE-ASSOCIATED RECEPTOR 1"/>
    <property type="match status" value="1"/>
</dbReference>
<keyword evidence="12 14" id="KW-0807">Transducer</keyword>
<keyword evidence="10 14" id="KW-0675">Receptor</keyword>
<sequence length="345" mass="39076">MNFSQSGISGSTQFCYESTLGSCPKITFPIIVRFPLYLFLGAAITVTVCGNLLVIISIAHFKQLHTPTHFLLLSLAAADFLLGGFVMPPSMIRSVENCWYFGDLFCKVHTSTDITLSTASLWHMFFISIDRYYAVCHPLRYRNKITVFVTVNMIFISWTLAAVSGFGLIFIELNTQGLGDTYDHLDCVGGCFLTQSAASAITSSLIFFYIPGFVMICIYFKIFLVARKQARSIRDTALQRQTAEEKKNTTSLKREMKAARTLGITMGVFLVCWSPFFTFLNVDPFINDSTPPIFVDSMLWFAYLNSAFNPFIYALFYNWFRKAFRVIIFGKIFQNDSSSMQLLTN</sequence>
<dbReference type="PRINTS" id="PR01830">
    <property type="entry name" value="TRACEAMINER"/>
</dbReference>
<feature type="transmembrane region" description="Helical" evidence="15">
    <location>
        <begin position="114"/>
        <end position="133"/>
    </location>
</feature>
<feature type="transmembrane region" description="Helical" evidence="15">
    <location>
        <begin position="36"/>
        <end position="58"/>
    </location>
</feature>
<dbReference type="PROSITE" id="PS50262">
    <property type="entry name" value="G_PROTEIN_RECEP_F1_2"/>
    <property type="match status" value="1"/>
</dbReference>
<comment type="subcellular location">
    <subcellularLocation>
        <location evidence="2">Cell membrane</location>
        <topology evidence="2">Multi-pass membrane protein</topology>
    </subcellularLocation>
    <subcellularLocation>
        <location evidence="1">Endoplasmic reticulum membrane</location>
        <topology evidence="1">Multi-pass membrane protein</topology>
    </subcellularLocation>
</comment>
<dbReference type="GO" id="GO:0001594">
    <property type="term" value="F:trace-amine receptor activity"/>
    <property type="evidence" value="ECO:0007669"/>
    <property type="project" value="InterPro"/>
</dbReference>
<evidence type="ECO:0000256" key="14">
    <source>
        <dbReference type="RuleBase" id="RU000688"/>
    </source>
</evidence>
<dbReference type="GO" id="GO:0005886">
    <property type="term" value="C:plasma membrane"/>
    <property type="evidence" value="ECO:0007669"/>
    <property type="project" value="UniProtKB-SubCell"/>
</dbReference>
<dbReference type="Pfam" id="PF00001">
    <property type="entry name" value="7tm_1"/>
    <property type="match status" value="1"/>
</dbReference>
<keyword evidence="6 15" id="KW-1133">Transmembrane helix</keyword>
<keyword evidence="3" id="KW-1003">Cell membrane</keyword>
<keyword evidence="8 15" id="KW-0472">Membrane</keyword>
<dbReference type="Proteomes" id="UP001230051">
    <property type="component" value="Unassembled WGS sequence"/>
</dbReference>
<evidence type="ECO:0000259" key="16">
    <source>
        <dbReference type="PROSITE" id="PS50262"/>
    </source>
</evidence>
<dbReference type="PRINTS" id="PR01831">
    <property type="entry name" value="TRACEAMINE1R"/>
</dbReference>
<dbReference type="InterPro" id="IPR050569">
    <property type="entry name" value="TAAR"/>
</dbReference>
<accession>A0AAD8CDA2</accession>
<protein>
    <recommendedName>
        <fullName evidence="13">Trace amine-associated receptor 1</fullName>
    </recommendedName>
</protein>